<dbReference type="EMBL" id="SNRY01001120">
    <property type="protein sequence ID" value="KAA6333385.1"/>
    <property type="molecule type" value="Genomic_DNA"/>
</dbReference>
<dbReference type="Pfam" id="PF00933">
    <property type="entry name" value="Glyco_hydro_3"/>
    <property type="match status" value="1"/>
</dbReference>
<dbReference type="InterPro" id="IPR036881">
    <property type="entry name" value="Glyco_hydro_3_C_sf"/>
</dbReference>
<protein>
    <recommendedName>
        <fullName evidence="3">beta-glucosidase</fullName>
        <ecNumber evidence="3">3.2.1.21</ecNumber>
    </recommendedName>
</protein>
<dbReference type="PANTHER" id="PTHR30620:SF16">
    <property type="entry name" value="LYSOSOMAL BETA GLUCOSIDASE"/>
    <property type="match status" value="1"/>
</dbReference>
<dbReference type="InterPro" id="IPR002772">
    <property type="entry name" value="Glyco_hydro_3_C"/>
</dbReference>
<dbReference type="InterPro" id="IPR026891">
    <property type="entry name" value="Fn3-like"/>
</dbReference>
<evidence type="ECO:0000256" key="6">
    <source>
        <dbReference type="ARBA" id="ARBA00023295"/>
    </source>
</evidence>
<dbReference type="InterPro" id="IPR036962">
    <property type="entry name" value="Glyco_hydro_3_N_sf"/>
</dbReference>
<accession>A0A5J4RJ56</accession>
<dbReference type="InterPro" id="IPR013783">
    <property type="entry name" value="Ig-like_fold"/>
</dbReference>
<dbReference type="InterPro" id="IPR017853">
    <property type="entry name" value="GH"/>
</dbReference>
<comment type="caution">
    <text evidence="8">The sequence shown here is derived from an EMBL/GenBank/DDBJ whole genome shotgun (WGS) entry which is preliminary data.</text>
</comment>
<evidence type="ECO:0000313" key="8">
    <source>
        <dbReference type="EMBL" id="KAA6333385.1"/>
    </source>
</evidence>
<comment type="similarity">
    <text evidence="2">Belongs to the glycosyl hydrolase 3 family.</text>
</comment>
<dbReference type="InterPro" id="IPR011658">
    <property type="entry name" value="PA14_dom"/>
</dbReference>
<reference evidence="8" key="1">
    <citation type="submission" date="2019-03" db="EMBL/GenBank/DDBJ databases">
        <title>Single cell metagenomics reveals metabolic interactions within the superorganism composed of flagellate Streblomastix strix and complex community of Bacteroidetes bacteria on its surface.</title>
        <authorList>
            <person name="Treitli S.C."/>
            <person name="Kolisko M."/>
            <person name="Husnik F."/>
            <person name="Keeling P."/>
            <person name="Hampl V."/>
        </authorList>
    </citation>
    <scope>NUCLEOTIDE SEQUENCE</scope>
    <source>
        <strain evidence="8">STM</strain>
    </source>
</reference>
<evidence type="ECO:0000256" key="3">
    <source>
        <dbReference type="ARBA" id="ARBA00012744"/>
    </source>
</evidence>
<dbReference type="GO" id="GO:0008422">
    <property type="term" value="F:beta-glucosidase activity"/>
    <property type="evidence" value="ECO:0007669"/>
    <property type="project" value="UniProtKB-EC"/>
</dbReference>
<dbReference type="PANTHER" id="PTHR30620">
    <property type="entry name" value="PERIPLASMIC BETA-GLUCOSIDASE-RELATED"/>
    <property type="match status" value="1"/>
</dbReference>
<evidence type="ECO:0000256" key="2">
    <source>
        <dbReference type="ARBA" id="ARBA00005336"/>
    </source>
</evidence>
<evidence type="ECO:0000256" key="4">
    <source>
        <dbReference type="ARBA" id="ARBA00022729"/>
    </source>
</evidence>
<dbReference type="EC" id="3.2.1.21" evidence="3"/>
<dbReference type="FunFam" id="2.60.40.10:FF:000495">
    <property type="entry name" value="Periplasmic beta-glucosidase"/>
    <property type="match status" value="1"/>
</dbReference>
<evidence type="ECO:0000256" key="1">
    <source>
        <dbReference type="ARBA" id="ARBA00000448"/>
    </source>
</evidence>
<dbReference type="AlphaFoldDB" id="A0A5J4RJ56"/>
<keyword evidence="4" id="KW-0732">Signal</keyword>
<comment type="catalytic activity">
    <reaction evidence="1">
        <text>Hydrolysis of terminal, non-reducing beta-D-glucosyl residues with release of beta-D-glucose.</text>
        <dbReference type="EC" id="3.2.1.21"/>
    </reaction>
</comment>
<dbReference type="Pfam" id="PF07691">
    <property type="entry name" value="PA14"/>
    <property type="match status" value="1"/>
</dbReference>
<dbReference type="SMART" id="SM00758">
    <property type="entry name" value="PA14"/>
    <property type="match status" value="1"/>
</dbReference>
<dbReference type="InterPro" id="IPR037524">
    <property type="entry name" value="PA14/GLEYA"/>
</dbReference>
<dbReference type="InterPro" id="IPR001764">
    <property type="entry name" value="Glyco_hydro_3_N"/>
</dbReference>
<dbReference type="InterPro" id="IPR051915">
    <property type="entry name" value="Cellulose_Degrad_GH3"/>
</dbReference>
<dbReference type="Gene3D" id="2.60.40.10">
    <property type="entry name" value="Immunoglobulins"/>
    <property type="match status" value="1"/>
</dbReference>
<organism evidence="8">
    <name type="scientific">termite gut metagenome</name>
    <dbReference type="NCBI Taxonomy" id="433724"/>
    <lineage>
        <taxon>unclassified sequences</taxon>
        <taxon>metagenomes</taxon>
        <taxon>organismal metagenomes</taxon>
    </lineage>
</organism>
<dbReference type="Gene3D" id="3.20.20.300">
    <property type="entry name" value="Glycoside hydrolase, family 3, N-terminal domain"/>
    <property type="match status" value="1"/>
</dbReference>
<keyword evidence="5 8" id="KW-0378">Hydrolase</keyword>
<gene>
    <name evidence="8" type="ORF">EZS27_018192</name>
</gene>
<proteinExistence type="inferred from homology"/>
<dbReference type="Gene3D" id="3.40.50.1700">
    <property type="entry name" value="Glycoside hydrolase family 3 C-terminal domain"/>
    <property type="match status" value="2"/>
</dbReference>
<dbReference type="SUPFAM" id="SSF51445">
    <property type="entry name" value="(Trans)glycosidases"/>
    <property type="match status" value="1"/>
</dbReference>
<dbReference type="SUPFAM" id="SSF52279">
    <property type="entry name" value="Beta-D-glucan exohydrolase, C-terminal domain"/>
    <property type="match status" value="1"/>
</dbReference>
<dbReference type="SMART" id="SM01217">
    <property type="entry name" value="Fn3_like"/>
    <property type="match status" value="1"/>
</dbReference>
<dbReference type="GO" id="GO:0009251">
    <property type="term" value="P:glucan catabolic process"/>
    <property type="evidence" value="ECO:0007669"/>
    <property type="project" value="TreeGrafter"/>
</dbReference>
<name>A0A5J4RJ56_9ZZZZ</name>
<feature type="domain" description="PA14" evidence="7">
    <location>
        <begin position="488"/>
        <end position="629"/>
    </location>
</feature>
<dbReference type="PRINTS" id="PR00133">
    <property type="entry name" value="GLHYDRLASE3"/>
</dbReference>
<keyword evidence="6 8" id="KW-0326">Glycosidase</keyword>
<sequence length="888" mass="97187">MKKLQLIAWVVIAFLSVNCCGDIPVYKNPSKPVEKRVKDLLKRMTLEEKAAQLDMADASSILESSTEMSVEKMDKLMKENTMGAVHDLYPVSATLSNDIQKYVQEQTRLGIPPILLEEALHGYQGPGSTTFPIPLGNASSWDTTLVYNIGRVIGTETRAHGVHLVLAPNLDLAREPRWGRVEETFGEDTYLSSRMAVNIVKGIQGGSLKDNNAAIAEPKHFGVHGTPENGSNLSPVYIGEREARSAHLYVFEKAIKEGHAHGVMAAYHELDGVPAAGNKWLLTNVLREEWGFQGFVISDLGAIALQYNKHNTAATEEEAVISSINAGLNMQFYDFSHEKFAAAVINGVKSGKISKQTLDKAVGEILRMKFELGLFENPYTDTTLVAKVHHSPEHQQLAREAARSSIVLLKNDNNTLPFRKDIKKIVVIGRLANVSSIGGYSPVGAHGTTVIEALQKRFGNQVEIVWLNSDISSNYTDIPTSALTRVKGKGEGVDVEYFNNLDFSGKPAYTTVEPGLSHYWHNLSPAPGVNVEPFTARFSSKIHVTTSGLYELSLIANNYGRLYLDGKLLIDNWDDKFTEVTTTARVYLEKGREVSIVSEYGKVNDFAGQRIRWKYLGGASVAELNHRATLAAAQADAVLVVVGESSEEVGESRDRQDLHLHQIDINMVKAAAAAGKPVATILLNGRPLILNDINNVSPAIVEAWFPGEAGGEAILDVLFGDYNPSGKLTMSFPQSMGQLPIYYSRKPSASRSSTDGVPNPLYAFGHGLSYSTFEYSNLSITPDNPTVDASFTVSLDVQNTSKISGTEVVQLYVRDVVSSVTTPIIALKGFSRIFLEAGEKKTVEMVLTPEHLSLLNIDMKRVTEPGEFDLMVGSSSTDIRLKKTICVQ</sequence>
<evidence type="ECO:0000256" key="5">
    <source>
        <dbReference type="ARBA" id="ARBA00022801"/>
    </source>
</evidence>
<dbReference type="Pfam" id="PF14310">
    <property type="entry name" value="Fn3-like"/>
    <property type="match status" value="1"/>
</dbReference>
<dbReference type="Pfam" id="PF01915">
    <property type="entry name" value="Glyco_hydro_3_C"/>
    <property type="match status" value="1"/>
</dbReference>
<evidence type="ECO:0000259" key="7">
    <source>
        <dbReference type="PROSITE" id="PS51820"/>
    </source>
</evidence>
<dbReference type="PROSITE" id="PS51820">
    <property type="entry name" value="PA14"/>
    <property type="match status" value="1"/>
</dbReference>